<comment type="caution">
    <text evidence="6">The sequence shown here is derived from an EMBL/GenBank/DDBJ whole genome shotgun (WGS) entry which is preliminary data.</text>
</comment>
<evidence type="ECO:0000256" key="3">
    <source>
        <dbReference type="ARBA" id="ARBA00022691"/>
    </source>
</evidence>
<comment type="subcellular location">
    <subcellularLocation>
        <location evidence="5">Cytoplasm</location>
    </subcellularLocation>
</comment>
<dbReference type="InterPro" id="IPR029028">
    <property type="entry name" value="Alpha/beta_knot_MTases"/>
</dbReference>
<dbReference type="InterPro" id="IPR029026">
    <property type="entry name" value="tRNA_m1G_MTases_N"/>
</dbReference>
<dbReference type="CDD" id="cd18081">
    <property type="entry name" value="RlmH-like"/>
    <property type="match status" value="1"/>
</dbReference>
<comment type="similarity">
    <text evidence="4 5">Belongs to the RNA methyltransferase RlmH family.</text>
</comment>
<dbReference type="RefSeq" id="WP_121211107.1">
    <property type="nucleotide sequence ID" value="NZ_RBIM01000004.1"/>
</dbReference>
<dbReference type="HAMAP" id="MF_00658">
    <property type="entry name" value="23SrRNA_methyltr_H"/>
    <property type="match status" value="1"/>
</dbReference>
<feature type="binding site" evidence="5">
    <location>
        <position position="72"/>
    </location>
    <ligand>
        <name>S-adenosyl-L-methionine</name>
        <dbReference type="ChEBI" id="CHEBI:59789"/>
    </ligand>
</feature>
<feature type="binding site" evidence="5">
    <location>
        <position position="104"/>
    </location>
    <ligand>
        <name>S-adenosyl-L-methionine</name>
        <dbReference type="ChEBI" id="CHEBI:59789"/>
    </ligand>
</feature>
<evidence type="ECO:0000256" key="2">
    <source>
        <dbReference type="ARBA" id="ARBA00022679"/>
    </source>
</evidence>
<evidence type="ECO:0000313" key="7">
    <source>
        <dbReference type="Proteomes" id="UP000273675"/>
    </source>
</evidence>
<reference evidence="6 7" key="1">
    <citation type="submission" date="2018-10" db="EMBL/GenBank/DDBJ databases">
        <title>Genomic Encyclopedia of Type Strains, Phase IV (KMG-IV): sequencing the most valuable type-strain genomes for metagenomic binning, comparative biology and taxonomic classification.</title>
        <authorList>
            <person name="Goeker M."/>
        </authorList>
    </citation>
    <scope>NUCLEOTIDE SEQUENCE [LARGE SCALE GENOMIC DNA]</scope>
    <source>
        <strain evidence="6 7">DSM 4734</strain>
    </source>
</reference>
<evidence type="ECO:0000313" key="6">
    <source>
        <dbReference type="EMBL" id="RKQ96562.1"/>
    </source>
</evidence>
<keyword evidence="3 5" id="KW-0949">S-adenosyl-L-methionine</keyword>
<dbReference type="GO" id="GO:0005737">
    <property type="term" value="C:cytoplasm"/>
    <property type="evidence" value="ECO:0007669"/>
    <property type="project" value="UniProtKB-SubCell"/>
</dbReference>
<dbReference type="EC" id="2.1.1.177" evidence="5"/>
<organism evidence="6 7">
    <name type="scientific">Maricaulis maris</name>
    <dbReference type="NCBI Taxonomy" id="74318"/>
    <lineage>
        <taxon>Bacteria</taxon>
        <taxon>Pseudomonadati</taxon>
        <taxon>Pseudomonadota</taxon>
        <taxon>Alphaproteobacteria</taxon>
        <taxon>Maricaulales</taxon>
        <taxon>Maricaulaceae</taxon>
        <taxon>Maricaulis</taxon>
    </lineage>
</organism>
<comment type="catalytic activity">
    <reaction evidence="5">
        <text>pseudouridine(1915) in 23S rRNA + S-adenosyl-L-methionine = N(3)-methylpseudouridine(1915) in 23S rRNA + S-adenosyl-L-homocysteine + H(+)</text>
        <dbReference type="Rhea" id="RHEA:42752"/>
        <dbReference type="Rhea" id="RHEA-COMP:10221"/>
        <dbReference type="Rhea" id="RHEA-COMP:10222"/>
        <dbReference type="ChEBI" id="CHEBI:15378"/>
        <dbReference type="ChEBI" id="CHEBI:57856"/>
        <dbReference type="ChEBI" id="CHEBI:59789"/>
        <dbReference type="ChEBI" id="CHEBI:65314"/>
        <dbReference type="ChEBI" id="CHEBI:74486"/>
        <dbReference type="EC" id="2.1.1.177"/>
    </reaction>
</comment>
<dbReference type="PANTHER" id="PTHR33603">
    <property type="entry name" value="METHYLTRANSFERASE"/>
    <property type="match status" value="1"/>
</dbReference>
<keyword evidence="5" id="KW-0963">Cytoplasm</keyword>
<name>A0A495D3V5_9PROT</name>
<proteinExistence type="inferred from homology"/>
<accession>A0A495D3V5</accession>
<keyword evidence="5" id="KW-0698">rRNA processing</keyword>
<dbReference type="PIRSF" id="PIRSF004505">
    <property type="entry name" value="MT_bac"/>
    <property type="match status" value="1"/>
</dbReference>
<keyword evidence="1 5" id="KW-0489">Methyltransferase</keyword>
<evidence type="ECO:0000256" key="5">
    <source>
        <dbReference type="HAMAP-Rule" id="MF_00658"/>
    </source>
</evidence>
<sequence>MKLRIAALSRIKSGPERLLVDEYLERGTATGRAVGLGPCLETEIDNRALKTAGEESRALAASLENGARLVLLDERGKALNSRQLASQIERWRDEGCRETIFCIGGADGHDRSQFPKPDLMLSFGPAVFPHKLVRVMLAEQLYRAVSILAGTPYHRD</sequence>
<dbReference type="OrthoDB" id="9806643at2"/>
<comment type="function">
    <text evidence="5">Specifically methylates the pseudouridine at position 1915 (m3Psi1915) in 23S rRNA.</text>
</comment>
<dbReference type="InterPro" id="IPR003742">
    <property type="entry name" value="RlmH-like"/>
</dbReference>
<comment type="subunit">
    <text evidence="5">Homodimer.</text>
</comment>
<dbReference type="Pfam" id="PF02590">
    <property type="entry name" value="SPOUT_MTase"/>
    <property type="match status" value="1"/>
</dbReference>
<dbReference type="SUPFAM" id="SSF75217">
    <property type="entry name" value="alpha/beta knot"/>
    <property type="match status" value="1"/>
</dbReference>
<dbReference type="Proteomes" id="UP000273675">
    <property type="component" value="Unassembled WGS sequence"/>
</dbReference>
<evidence type="ECO:0000256" key="1">
    <source>
        <dbReference type="ARBA" id="ARBA00022603"/>
    </source>
</evidence>
<protein>
    <recommendedName>
        <fullName evidence="5">Ribosomal RNA large subunit methyltransferase H</fullName>
        <ecNumber evidence="5">2.1.1.177</ecNumber>
    </recommendedName>
    <alternativeName>
        <fullName evidence="5">23S rRNA (pseudouridine1915-N3)-methyltransferase</fullName>
    </alternativeName>
    <alternativeName>
        <fullName evidence="5">23S rRNA m3Psi1915 methyltransferase</fullName>
    </alternativeName>
    <alternativeName>
        <fullName evidence="5">rRNA (pseudouridine-N3-)-methyltransferase RlmH</fullName>
    </alternativeName>
</protein>
<dbReference type="AlphaFoldDB" id="A0A495D3V5"/>
<dbReference type="PANTHER" id="PTHR33603:SF1">
    <property type="entry name" value="RIBOSOMAL RNA LARGE SUBUNIT METHYLTRANSFERASE H"/>
    <property type="match status" value="1"/>
</dbReference>
<evidence type="ECO:0000256" key="4">
    <source>
        <dbReference type="ARBA" id="ARBA00038303"/>
    </source>
</evidence>
<gene>
    <name evidence="5" type="primary">rlmH</name>
    <name evidence="6" type="ORF">C7435_1894</name>
</gene>
<dbReference type="GO" id="GO:0070038">
    <property type="term" value="F:rRNA (pseudouridine-N3-)-methyltransferase activity"/>
    <property type="evidence" value="ECO:0007669"/>
    <property type="project" value="UniProtKB-UniRule"/>
</dbReference>
<keyword evidence="2 5" id="KW-0808">Transferase</keyword>
<dbReference type="Gene3D" id="3.40.1280.10">
    <property type="match status" value="1"/>
</dbReference>
<dbReference type="EMBL" id="RBIM01000004">
    <property type="protein sequence ID" value="RKQ96562.1"/>
    <property type="molecule type" value="Genomic_DNA"/>
</dbReference>
<dbReference type="NCBIfam" id="NF000989">
    <property type="entry name" value="PRK00103.2-3"/>
    <property type="match status" value="1"/>
</dbReference>
<comment type="caution">
    <text evidence="5">Lacks conserved residue(s) required for the propagation of feature annotation.</text>
</comment>